<reference evidence="3" key="1">
    <citation type="journal article" date="2023" name="Plant J.">
        <title>Genome sequences and population genomics provide insights into the demographic history, inbreeding, and mutation load of two 'living fossil' tree species of Dipteronia.</title>
        <authorList>
            <person name="Feng Y."/>
            <person name="Comes H.P."/>
            <person name="Chen J."/>
            <person name="Zhu S."/>
            <person name="Lu R."/>
            <person name="Zhang X."/>
            <person name="Li P."/>
            <person name="Qiu J."/>
            <person name="Olsen K.M."/>
            <person name="Qiu Y."/>
        </authorList>
    </citation>
    <scope>NUCLEOTIDE SEQUENCE</scope>
    <source>
        <strain evidence="3">NBL</strain>
    </source>
</reference>
<keyword evidence="1" id="KW-0853">WD repeat</keyword>
<keyword evidence="2" id="KW-0677">Repeat</keyword>
<dbReference type="PANTHER" id="PTHR44472:SF1">
    <property type="entry name" value="DDB1 AND CUL4 ASSOCIATED FACTOR 4"/>
    <property type="match status" value="1"/>
</dbReference>
<sequence length="193" mass="21359">MPQEIPGYYYDVEKNRYFPIKGPNILGTSHPPYSSTAAAQQPPSISIQASNSCGTRARASYKLLHNRELNGNNLSLAKGRRNFEVEFQKRPVSQPVGMFGTLYMTVLHNEEGVASSFSTKKVEDPPKQIAGGVLDEGHRFLFNERGPSSSLEQSHWAFLREAAASFVRGGDRSLTSMMRTSTSLVHERRAAAP</sequence>
<proteinExistence type="predicted"/>
<accession>A0AAE0AKJ8</accession>
<dbReference type="Proteomes" id="UP001281410">
    <property type="component" value="Unassembled WGS sequence"/>
</dbReference>
<name>A0AAE0AKJ8_9ROSI</name>
<dbReference type="AlphaFoldDB" id="A0AAE0AKJ8"/>
<dbReference type="PANTHER" id="PTHR44472">
    <property type="entry name" value="DDB1- AND CUL4-ASSOCIATED FACTOR 4-RELATED"/>
    <property type="match status" value="1"/>
</dbReference>
<organism evidence="3 4">
    <name type="scientific">Dipteronia sinensis</name>
    <dbReference type="NCBI Taxonomy" id="43782"/>
    <lineage>
        <taxon>Eukaryota</taxon>
        <taxon>Viridiplantae</taxon>
        <taxon>Streptophyta</taxon>
        <taxon>Embryophyta</taxon>
        <taxon>Tracheophyta</taxon>
        <taxon>Spermatophyta</taxon>
        <taxon>Magnoliopsida</taxon>
        <taxon>eudicotyledons</taxon>
        <taxon>Gunneridae</taxon>
        <taxon>Pentapetalae</taxon>
        <taxon>rosids</taxon>
        <taxon>malvids</taxon>
        <taxon>Sapindales</taxon>
        <taxon>Sapindaceae</taxon>
        <taxon>Hippocastanoideae</taxon>
        <taxon>Acereae</taxon>
        <taxon>Dipteronia</taxon>
    </lineage>
</organism>
<evidence type="ECO:0000256" key="1">
    <source>
        <dbReference type="ARBA" id="ARBA00022574"/>
    </source>
</evidence>
<dbReference type="InterPro" id="IPR052254">
    <property type="entry name" value="CUL4-DDB1_E3_ligase_receptor"/>
</dbReference>
<keyword evidence="4" id="KW-1185">Reference proteome</keyword>
<evidence type="ECO:0000256" key="2">
    <source>
        <dbReference type="ARBA" id="ARBA00022737"/>
    </source>
</evidence>
<protein>
    <submittedName>
        <fullName evidence="3">Uncharacterized protein</fullName>
    </submittedName>
</protein>
<dbReference type="EMBL" id="JANJYJ010000004">
    <property type="protein sequence ID" value="KAK3219365.1"/>
    <property type="molecule type" value="Genomic_DNA"/>
</dbReference>
<evidence type="ECO:0000313" key="3">
    <source>
        <dbReference type="EMBL" id="KAK3219365.1"/>
    </source>
</evidence>
<comment type="caution">
    <text evidence="3">The sequence shown here is derived from an EMBL/GenBank/DDBJ whole genome shotgun (WGS) entry which is preliminary data.</text>
</comment>
<gene>
    <name evidence="3" type="ORF">Dsin_013335</name>
</gene>
<evidence type="ECO:0000313" key="4">
    <source>
        <dbReference type="Proteomes" id="UP001281410"/>
    </source>
</evidence>